<organism evidence="2 3">
    <name type="scientific">Ruania alkalisoli</name>
    <dbReference type="NCBI Taxonomy" id="2779775"/>
    <lineage>
        <taxon>Bacteria</taxon>
        <taxon>Bacillati</taxon>
        <taxon>Actinomycetota</taxon>
        <taxon>Actinomycetes</taxon>
        <taxon>Micrococcales</taxon>
        <taxon>Ruaniaceae</taxon>
        <taxon>Ruania</taxon>
    </lineage>
</organism>
<protein>
    <submittedName>
        <fullName evidence="2">SGNH/GDSL hydrolase family protein</fullName>
    </submittedName>
</protein>
<gene>
    <name evidence="2" type="ORF">IM660_02200</name>
</gene>
<name>A0A7M1SU87_9MICO</name>
<evidence type="ECO:0000313" key="3">
    <source>
        <dbReference type="Proteomes" id="UP000593758"/>
    </source>
</evidence>
<accession>A0A7M1SU87</accession>
<proteinExistence type="predicted"/>
<sequence length="221" mass="24419">MTQAAVTPALREVLDSPDPRVWTFLGDSVTAASWHTWGSRGFSELVEERLREQGRSRDAVINTAVSGWQISDLEPELEALCLRFAPDAVVIGFGLNDTRGGADGVQTFGRVYREVIRRIREASGAVVVVMTPNGTLPTAPAHVVEHLPAYVEEVRAVAADTSALLVDHYAEWQQAEEGSWFHWLGHGCHPNIYGHRVMARTLMRALGIWDPESRSGRLLIP</sequence>
<dbReference type="InterPro" id="IPR013830">
    <property type="entry name" value="SGNH_hydro"/>
</dbReference>
<dbReference type="InterPro" id="IPR036514">
    <property type="entry name" value="SGNH_hydro_sf"/>
</dbReference>
<feature type="domain" description="SGNH hydrolase-type esterase" evidence="1">
    <location>
        <begin position="24"/>
        <end position="197"/>
    </location>
</feature>
<dbReference type="PANTHER" id="PTHR30383:SF5">
    <property type="entry name" value="SGNH HYDROLASE-TYPE ESTERASE DOMAIN-CONTAINING PROTEIN"/>
    <property type="match status" value="1"/>
</dbReference>
<dbReference type="Pfam" id="PF13472">
    <property type="entry name" value="Lipase_GDSL_2"/>
    <property type="match status" value="1"/>
</dbReference>
<dbReference type="PANTHER" id="PTHR30383">
    <property type="entry name" value="THIOESTERASE 1/PROTEASE 1/LYSOPHOSPHOLIPASE L1"/>
    <property type="match status" value="1"/>
</dbReference>
<dbReference type="AlphaFoldDB" id="A0A7M1SU87"/>
<dbReference type="EMBL" id="CP063169">
    <property type="protein sequence ID" value="QOR71146.1"/>
    <property type="molecule type" value="Genomic_DNA"/>
</dbReference>
<keyword evidence="2" id="KW-0378">Hydrolase</keyword>
<evidence type="ECO:0000259" key="1">
    <source>
        <dbReference type="Pfam" id="PF13472"/>
    </source>
</evidence>
<dbReference type="SUPFAM" id="SSF52266">
    <property type="entry name" value="SGNH hydrolase"/>
    <property type="match status" value="1"/>
</dbReference>
<dbReference type="Proteomes" id="UP000593758">
    <property type="component" value="Chromosome"/>
</dbReference>
<dbReference type="GO" id="GO:0004622">
    <property type="term" value="F:phosphatidylcholine lysophospholipase activity"/>
    <property type="evidence" value="ECO:0007669"/>
    <property type="project" value="TreeGrafter"/>
</dbReference>
<evidence type="ECO:0000313" key="2">
    <source>
        <dbReference type="EMBL" id="QOR71146.1"/>
    </source>
</evidence>
<dbReference type="CDD" id="cd00229">
    <property type="entry name" value="SGNH_hydrolase"/>
    <property type="match status" value="1"/>
</dbReference>
<reference evidence="2 3" key="1">
    <citation type="submission" date="2020-10" db="EMBL/GenBank/DDBJ databases">
        <title>Haloactinobacterium sp. RN3S43, a bacterium isolated from saline soil.</title>
        <authorList>
            <person name="Sun J.-Q."/>
        </authorList>
    </citation>
    <scope>NUCLEOTIDE SEQUENCE [LARGE SCALE GENOMIC DNA]</scope>
    <source>
        <strain evidence="2 3">RN3S43</strain>
    </source>
</reference>
<dbReference type="RefSeq" id="WP_193497813.1">
    <property type="nucleotide sequence ID" value="NZ_CP063169.1"/>
</dbReference>
<dbReference type="InterPro" id="IPR051532">
    <property type="entry name" value="Ester_Hydrolysis_Enzymes"/>
</dbReference>
<dbReference type="KEGG" id="halt:IM660_02200"/>
<dbReference type="Gene3D" id="3.40.50.1110">
    <property type="entry name" value="SGNH hydrolase"/>
    <property type="match status" value="1"/>
</dbReference>
<keyword evidence="3" id="KW-1185">Reference proteome</keyword>